<dbReference type="InterPro" id="IPR006497">
    <property type="entry name" value="Phage_lambda_VrpO_N"/>
</dbReference>
<evidence type="ECO:0000259" key="1">
    <source>
        <dbReference type="Pfam" id="PF04492"/>
    </source>
</evidence>
<dbReference type="Gene3D" id="1.10.10.10">
    <property type="entry name" value="Winged helix-like DNA-binding domain superfamily/Winged helix DNA-binding domain"/>
    <property type="match status" value="1"/>
</dbReference>
<keyword evidence="3" id="KW-1185">Reference proteome</keyword>
<gene>
    <name evidence="2" type="ORF">V1482_01915</name>
</gene>
<feature type="domain" description="Bacteriophage lambda Replication protein O N-terminal" evidence="1">
    <location>
        <begin position="22"/>
        <end position="116"/>
    </location>
</feature>
<evidence type="ECO:0000313" key="3">
    <source>
        <dbReference type="Proteomes" id="UP001491613"/>
    </source>
</evidence>
<dbReference type="NCBIfam" id="TIGR01610">
    <property type="entry name" value="phage_O_Nterm"/>
    <property type="match status" value="1"/>
</dbReference>
<proteinExistence type="predicted"/>
<dbReference type="RefSeq" id="WP_342016570.1">
    <property type="nucleotide sequence ID" value="NZ_JAVTII010000001.1"/>
</dbReference>
<dbReference type="InterPro" id="IPR036388">
    <property type="entry name" value="WH-like_DNA-bd_sf"/>
</dbReference>
<organism evidence="2 3">
    <name type="scientific">Aeromonas enteropelogenes</name>
    <name type="common">Aeromonas trota</name>
    <dbReference type="NCBI Taxonomy" id="29489"/>
    <lineage>
        <taxon>Bacteria</taxon>
        <taxon>Pseudomonadati</taxon>
        <taxon>Pseudomonadota</taxon>
        <taxon>Gammaproteobacteria</taxon>
        <taxon>Aeromonadales</taxon>
        <taxon>Aeromonadaceae</taxon>
        <taxon>Aeromonas</taxon>
    </lineage>
</organism>
<reference evidence="2 3" key="1">
    <citation type="submission" date="2024-01" db="EMBL/GenBank/DDBJ databases">
        <title>Horizontal gene transfer in Aeromonas trota.</title>
        <authorList>
            <person name="Otero Olarra J.E."/>
            <person name="Perez Valdespino A."/>
        </authorList>
    </citation>
    <scope>NUCLEOTIDE SEQUENCE [LARGE SCALE GENOMIC DNA]</scope>
    <source>
        <strain evidence="2 3">9.1</strain>
    </source>
</reference>
<evidence type="ECO:0000313" key="2">
    <source>
        <dbReference type="EMBL" id="MEL3918165.1"/>
    </source>
</evidence>
<dbReference type="Proteomes" id="UP001491613">
    <property type="component" value="Unassembled WGS sequence"/>
</dbReference>
<sequence length="278" mass="31956">MAAVLQFPDARANAQSQEQEVRVADINDGYIRLANDLYDALIEGDLNKNEQKVAHAICRITYGFNKEVDRIADCQIAKRTKLSRQAVSFAKNTLIRMKILVRAGSKIGPNKNLDEWDISECHRKSDTVRETMTKSVRETMTGLSEKLGHTKDILPKTVKTITEGASACAKPPSARPKPNPVKHTPYQTIVEAYHELLPEMPGIRELTDSRKTRIRTFWHKFGFTEVRWRKYLEYIAANCHWMCESRERGQGQTWKPKNLDFLVTERCYLGVREGRFND</sequence>
<protein>
    <submittedName>
        <fullName evidence="2">Replication protein</fullName>
    </submittedName>
</protein>
<accession>A0ABU9J6G5</accession>
<comment type="caution">
    <text evidence="2">The sequence shown here is derived from an EMBL/GenBank/DDBJ whole genome shotgun (WGS) entry which is preliminary data.</text>
</comment>
<dbReference type="Pfam" id="PF04492">
    <property type="entry name" value="Phage_rep_O"/>
    <property type="match status" value="1"/>
</dbReference>
<dbReference type="EMBL" id="JAZDDP010000001">
    <property type="protein sequence ID" value="MEL3918165.1"/>
    <property type="molecule type" value="Genomic_DNA"/>
</dbReference>
<name>A0ABU9J6G5_AEREN</name>